<organism evidence="1 2">
    <name type="scientific">Clostridium estertheticum</name>
    <dbReference type="NCBI Taxonomy" id="238834"/>
    <lineage>
        <taxon>Bacteria</taxon>
        <taxon>Bacillati</taxon>
        <taxon>Bacillota</taxon>
        <taxon>Clostridia</taxon>
        <taxon>Eubacteriales</taxon>
        <taxon>Clostridiaceae</taxon>
        <taxon>Clostridium</taxon>
    </lineage>
</organism>
<dbReference type="Proteomes" id="UP001164733">
    <property type="component" value="Chromosome"/>
</dbReference>
<reference evidence="1" key="1">
    <citation type="submission" date="2021-11" db="EMBL/GenBank/DDBJ databases">
        <title>Clostridia strains as spoilage organisms.</title>
        <authorList>
            <person name="Wambui J."/>
            <person name="Stevens M.J.A."/>
            <person name="Stephan R."/>
        </authorList>
    </citation>
    <scope>NUCLEOTIDE SEQUENCE</scope>
    <source>
        <strain evidence="1">CF009</strain>
    </source>
</reference>
<dbReference type="EMBL" id="CP086239">
    <property type="protein sequence ID" value="WAG60328.1"/>
    <property type="molecule type" value="Genomic_DNA"/>
</dbReference>
<gene>
    <name evidence="1" type="ORF">LL038_22855</name>
</gene>
<keyword evidence="1" id="KW-0378">Hydrolase</keyword>
<evidence type="ECO:0000313" key="1">
    <source>
        <dbReference type="EMBL" id="WAG60328.1"/>
    </source>
</evidence>
<evidence type="ECO:0000313" key="2">
    <source>
        <dbReference type="Proteomes" id="UP001164733"/>
    </source>
</evidence>
<name>A0AA47EHI7_9CLOT</name>
<sequence length="252" mass="28404">MIFKEFGNKSMPVIIFLHGGGLSWWSWKPQIEVLQKKYYVVTPIIDGQGDAFDTPFVSIKKSGEQVIKYIKDNCNGKVFAICGLSIGAQITVEILSREKDITDNAVIESALVYPMKLACSLTVPMYNICYGLLKKRWFAKLQAKSLNVPDNLFETYYEESSKITKESLINITKSNGNYPMPLTLCNTKAKVLILVGEKELSIMKKSASLLHETINGSFLKVIGKSRHGEISLIYPEKYLDLLQQLFSSNNEK</sequence>
<accession>A0AA47EHI7</accession>
<proteinExistence type="predicted"/>
<dbReference type="RefSeq" id="WP_216122598.1">
    <property type="nucleotide sequence ID" value="NZ_CP086239.1"/>
</dbReference>
<dbReference type="GO" id="GO:0016787">
    <property type="term" value="F:hydrolase activity"/>
    <property type="evidence" value="ECO:0007669"/>
    <property type="project" value="UniProtKB-KW"/>
</dbReference>
<protein>
    <submittedName>
        <fullName evidence="1">Alpha/beta hydrolase</fullName>
    </submittedName>
</protein>
<dbReference type="AlphaFoldDB" id="A0AA47EHI7"/>